<dbReference type="EMBL" id="AMQN01010008">
    <property type="status" value="NOT_ANNOTATED_CDS"/>
    <property type="molecule type" value="Genomic_DNA"/>
</dbReference>
<accession>R7U0Z5</accession>
<dbReference type="Proteomes" id="UP000014760">
    <property type="component" value="Unassembled WGS sequence"/>
</dbReference>
<proteinExistence type="predicted"/>
<reference evidence="1 3" key="2">
    <citation type="journal article" date="2013" name="Nature">
        <title>Insights into bilaterian evolution from three spiralian genomes.</title>
        <authorList>
            <person name="Simakov O."/>
            <person name="Marletaz F."/>
            <person name="Cho S.J."/>
            <person name="Edsinger-Gonzales E."/>
            <person name="Havlak P."/>
            <person name="Hellsten U."/>
            <person name="Kuo D.H."/>
            <person name="Larsson T."/>
            <person name="Lv J."/>
            <person name="Arendt D."/>
            <person name="Savage R."/>
            <person name="Osoegawa K."/>
            <person name="de Jong P."/>
            <person name="Grimwood J."/>
            <person name="Chapman J.A."/>
            <person name="Shapiro H."/>
            <person name="Aerts A."/>
            <person name="Otillar R.P."/>
            <person name="Terry A.Y."/>
            <person name="Boore J.L."/>
            <person name="Grigoriev I.V."/>
            <person name="Lindberg D.R."/>
            <person name="Seaver E.C."/>
            <person name="Weisblat D.A."/>
            <person name="Putnam N.H."/>
            <person name="Rokhsar D.S."/>
        </authorList>
    </citation>
    <scope>NUCLEOTIDE SEQUENCE</scope>
    <source>
        <strain evidence="1 3">I ESC-2004</strain>
    </source>
</reference>
<reference evidence="3" key="1">
    <citation type="submission" date="2012-12" db="EMBL/GenBank/DDBJ databases">
        <authorList>
            <person name="Hellsten U."/>
            <person name="Grimwood J."/>
            <person name="Chapman J.A."/>
            <person name="Shapiro H."/>
            <person name="Aerts A."/>
            <person name="Otillar R.P."/>
            <person name="Terry A.Y."/>
            <person name="Boore J.L."/>
            <person name="Simakov O."/>
            <person name="Marletaz F."/>
            <person name="Cho S.-J."/>
            <person name="Edsinger-Gonzales E."/>
            <person name="Havlak P."/>
            <person name="Kuo D.-H."/>
            <person name="Larsson T."/>
            <person name="Lv J."/>
            <person name="Arendt D."/>
            <person name="Savage R."/>
            <person name="Osoegawa K."/>
            <person name="de Jong P."/>
            <person name="Lindberg D.R."/>
            <person name="Seaver E.C."/>
            <person name="Weisblat D.A."/>
            <person name="Putnam N.H."/>
            <person name="Grigoriev I.V."/>
            <person name="Rokhsar D.S."/>
        </authorList>
    </citation>
    <scope>NUCLEOTIDE SEQUENCE</scope>
    <source>
        <strain evidence="3">I ESC-2004</strain>
    </source>
</reference>
<evidence type="ECO:0000313" key="1">
    <source>
        <dbReference type="EMBL" id="ELT99557.1"/>
    </source>
</evidence>
<dbReference type="EnsemblMetazoa" id="CapteT197635">
    <property type="protein sequence ID" value="CapteP197635"/>
    <property type="gene ID" value="CapteG197635"/>
</dbReference>
<evidence type="ECO:0000313" key="2">
    <source>
        <dbReference type="EnsemblMetazoa" id="CapteP197635"/>
    </source>
</evidence>
<gene>
    <name evidence="1" type="ORF">CAPTEDRAFT_197635</name>
</gene>
<evidence type="ECO:0000313" key="3">
    <source>
        <dbReference type="Proteomes" id="UP000014760"/>
    </source>
</evidence>
<organism evidence="1">
    <name type="scientific">Capitella teleta</name>
    <name type="common">Polychaete worm</name>
    <dbReference type="NCBI Taxonomy" id="283909"/>
    <lineage>
        <taxon>Eukaryota</taxon>
        <taxon>Metazoa</taxon>
        <taxon>Spiralia</taxon>
        <taxon>Lophotrochozoa</taxon>
        <taxon>Annelida</taxon>
        <taxon>Polychaeta</taxon>
        <taxon>Sedentaria</taxon>
        <taxon>Scolecida</taxon>
        <taxon>Capitellidae</taxon>
        <taxon>Capitella</taxon>
    </lineage>
</organism>
<name>R7U0Z5_CAPTE</name>
<keyword evidence="3" id="KW-1185">Reference proteome</keyword>
<protein>
    <submittedName>
        <fullName evidence="1 2">Uncharacterized protein</fullName>
    </submittedName>
</protein>
<reference evidence="2" key="3">
    <citation type="submission" date="2015-06" db="UniProtKB">
        <authorList>
            <consortium name="EnsemblMetazoa"/>
        </authorList>
    </citation>
    <scope>IDENTIFICATION</scope>
</reference>
<dbReference type="HOGENOM" id="CLU_1662470_0_0_1"/>
<dbReference type="EMBL" id="KB306788">
    <property type="protein sequence ID" value="ELT99557.1"/>
    <property type="molecule type" value="Genomic_DNA"/>
</dbReference>
<sequence>MESTPYARDKQSNIYGQAWTNPPHVAQSTCLTTRHNLNWPTDIRNLSTGNNSSYTYASHGANTTGVTLTPLSLTDGYSALACALDITAYDHRRQREHIAIQMQSIDDRITEQIASHLQLRTAVQDNYWRQEVVHQEEITRLREEAVAIQMNQVLEIDVS</sequence>
<dbReference type="AlphaFoldDB" id="R7U0Z5"/>